<dbReference type="PaxDb" id="121845-A0A3Q0J8U3"/>
<keyword evidence="1" id="KW-1185">Reference proteome</keyword>
<reference evidence="2" key="1">
    <citation type="submission" date="2025-08" db="UniProtKB">
        <authorList>
            <consortium name="RefSeq"/>
        </authorList>
    </citation>
    <scope>IDENTIFICATION</scope>
</reference>
<evidence type="ECO:0000313" key="1">
    <source>
        <dbReference type="Proteomes" id="UP000079169"/>
    </source>
</evidence>
<dbReference type="KEGG" id="dci:113469710"/>
<sequence>MYLHREYVRGVQHNMNRNNVDYLLEEFHHALQMSERKQALKQKFLRDELSWVSNLDKTELSSWVRVETDRSSVHFSPVSTISTCIDDTERYCLPDDVIKFVRPVPSLEGLLSVSLALMKVPPLPLSHSAYILCFLGTADNTGDDAELLATGHFSLLSHLGKVLLLLWWISPMT</sequence>
<accession>A0A3Q0J8U3</accession>
<dbReference type="AlphaFoldDB" id="A0A3Q0J8U3"/>
<organism evidence="1 2">
    <name type="scientific">Diaphorina citri</name>
    <name type="common">Asian citrus psyllid</name>
    <dbReference type="NCBI Taxonomy" id="121845"/>
    <lineage>
        <taxon>Eukaryota</taxon>
        <taxon>Metazoa</taxon>
        <taxon>Ecdysozoa</taxon>
        <taxon>Arthropoda</taxon>
        <taxon>Hexapoda</taxon>
        <taxon>Insecta</taxon>
        <taxon>Pterygota</taxon>
        <taxon>Neoptera</taxon>
        <taxon>Paraneoptera</taxon>
        <taxon>Hemiptera</taxon>
        <taxon>Sternorrhyncha</taxon>
        <taxon>Psylloidea</taxon>
        <taxon>Psyllidae</taxon>
        <taxon>Diaphorininae</taxon>
        <taxon>Diaphorina</taxon>
    </lineage>
</organism>
<dbReference type="RefSeq" id="XP_026683378.1">
    <property type="nucleotide sequence ID" value="XM_026827577.1"/>
</dbReference>
<protein>
    <submittedName>
        <fullName evidence="2">Uncharacterized protein LOC113469710</fullName>
    </submittedName>
</protein>
<dbReference type="GeneID" id="113469710"/>
<proteinExistence type="predicted"/>
<name>A0A3Q0J8U3_DIACI</name>
<evidence type="ECO:0000313" key="2">
    <source>
        <dbReference type="RefSeq" id="XP_026683378.1"/>
    </source>
</evidence>
<gene>
    <name evidence="2" type="primary">LOC113469710</name>
</gene>
<dbReference type="Proteomes" id="UP000079169">
    <property type="component" value="Unplaced"/>
</dbReference>